<dbReference type="CDD" id="cd00093">
    <property type="entry name" value="HTH_XRE"/>
    <property type="match status" value="1"/>
</dbReference>
<keyword evidence="2" id="KW-1185">Reference proteome</keyword>
<reference evidence="1 2" key="2">
    <citation type="journal article" date="2023" name="ChemBioChem">
        <title>Acyltransferase Domain Exchange between Two Independent Type I Polyketide Synthases in the Same Producer Strain of Macrolide Antibiotics.</title>
        <authorList>
            <person name="Kudo F."/>
            <person name="Kishikawa K."/>
            <person name="Tsuboi K."/>
            <person name="Kido T."/>
            <person name="Usui T."/>
            <person name="Hashimoto J."/>
            <person name="Shin-Ya K."/>
            <person name="Miyanaga A."/>
            <person name="Eguchi T."/>
        </authorList>
    </citation>
    <scope>NUCLEOTIDE SEQUENCE [LARGE SCALE GENOMIC DNA]</scope>
    <source>
        <strain evidence="1 2">A-8890</strain>
    </source>
</reference>
<dbReference type="Proteomes" id="UP001321542">
    <property type="component" value="Chromosome"/>
</dbReference>
<dbReference type="EMBL" id="AP018448">
    <property type="protein sequence ID" value="BBC35250.1"/>
    <property type="molecule type" value="Genomic_DNA"/>
</dbReference>
<name>A0ABM7FG67_9ACTN</name>
<proteinExistence type="predicted"/>
<gene>
    <name evidence="1" type="ORF">SGFS_065440</name>
</gene>
<evidence type="ECO:0000313" key="1">
    <source>
        <dbReference type="EMBL" id="BBC35250.1"/>
    </source>
</evidence>
<sequence>MRGPRTDNLTVSRTVGANVATLRAMHGWSQRALARQTETAGGKPVGFSTICRMERAAQPDAEPVAVYIDDVVSLATTFGVTVQRLITPPTCSACMDHPPAGFTCRTCGTPA</sequence>
<protein>
    <submittedName>
        <fullName evidence="1">Uncharacterized protein</fullName>
    </submittedName>
</protein>
<dbReference type="SUPFAM" id="SSF47413">
    <property type="entry name" value="lambda repressor-like DNA-binding domains"/>
    <property type="match status" value="1"/>
</dbReference>
<organism evidence="1 2">
    <name type="scientific">Streptomyces graminofaciens</name>
    <dbReference type="NCBI Taxonomy" id="68212"/>
    <lineage>
        <taxon>Bacteria</taxon>
        <taxon>Bacillati</taxon>
        <taxon>Actinomycetota</taxon>
        <taxon>Actinomycetes</taxon>
        <taxon>Kitasatosporales</taxon>
        <taxon>Streptomycetaceae</taxon>
        <taxon>Streptomyces</taxon>
    </lineage>
</organism>
<dbReference type="RefSeq" id="WP_286255446.1">
    <property type="nucleotide sequence ID" value="NZ_AP018448.1"/>
</dbReference>
<evidence type="ECO:0000313" key="2">
    <source>
        <dbReference type="Proteomes" id="UP001321542"/>
    </source>
</evidence>
<reference evidence="1 2" key="1">
    <citation type="journal article" date="2010" name="ChemBioChem">
        <title>Cloning and characterization of the biosynthetic gene cluster of 16-membered macrolide antibiotic FD-891: involvement of a dual functional cytochrome P450 monooxygenase catalyzing epoxidation and hydroxylation.</title>
        <authorList>
            <person name="Kudo F."/>
            <person name="Motegi A."/>
            <person name="Mizoue K."/>
            <person name="Eguchi T."/>
        </authorList>
    </citation>
    <scope>NUCLEOTIDE SEQUENCE [LARGE SCALE GENOMIC DNA]</scope>
    <source>
        <strain evidence="1 2">A-8890</strain>
    </source>
</reference>
<dbReference type="InterPro" id="IPR001387">
    <property type="entry name" value="Cro/C1-type_HTH"/>
</dbReference>
<accession>A0ABM7FG67</accession>
<dbReference type="InterPro" id="IPR010982">
    <property type="entry name" value="Lambda_DNA-bd_dom_sf"/>
</dbReference>
<dbReference type="Gene3D" id="1.10.260.40">
    <property type="entry name" value="lambda repressor-like DNA-binding domains"/>
    <property type="match status" value="1"/>
</dbReference>